<proteinExistence type="predicted"/>
<evidence type="ECO:0000313" key="2">
    <source>
        <dbReference type="EMBL" id="KAG2173190.1"/>
    </source>
</evidence>
<dbReference type="EMBL" id="JAEPQZ010000015">
    <property type="protein sequence ID" value="KAG2173190.1"/>
    <property type="molecule type" value="Genomic_DNA"/>
</dbReference>
<dbReference type="AlphaFoldDB" id="A0A8H7PG05"/>
<sequence>MLETTISSVKADSPTTTSVCSRSPEALLSFTTSTATSLLPCSRQLIKHHRLPPLGQFIALVFSRCNLPASVCLVSLIYLHRLKLRLPRYARGDYDTPYRLFLAAILTSSKFMSEGGTGLTSHMISQITDGLYTAKDVNLMERSFLGLMRYELWVDVDEVKSFLEENGNELEMELREVVMHDGVDWWKEL</sequence>
<accession>A0A8H7PG05</accession>
<name>A0A8H7PG05_MORIS</name>
<dbReference type="GO" id="GO:0016538">
    <property type="term" value="F:cyclin-dependent protein serine/threonine kinase regulator activity"/>
    <property type="evidence" value="ECO:0007669"/>
    <property type="project" value="TreeGrafter"/>
</dbReference>
<reference evidence="2" key="1">
    <citation type="submission" date="2020-12" db="EMBL/GenBank/DDBJ databases">
        <title>Metabolic potential, ecology and presence of endohyphal bacteria is reflected in genomic diversity of Mucoromycotina.</title>
        <authorList>
            <person name="Muszewska A."/>
            <person name="Okrasinska A."/>
            <person name="Steczkiewicz K."/>
            <person name="Drgas O."/>
            <person name="Orlowska M."/>
            <person name="Perlinska-Lenart U."/>
            <person name="Aleksandrzak-Piekarczyk T."/>
            <person name="Szatraj K."/>
            <person name="Zielenkiewicz U."/>
            <person name="Pilsyk S."/>
            <person name="Malc E."/>
            <person name="Mieczkowski P."/>
            <person name="Kruszewska J.S."/>
            <person name="Biernat P."/>
            <person name="Pawlowska J."/>
        </authorList>
    </citation>
    <scope>NUCLEOTIDE SEQUENCE</scope>
    <source>
        <strain evidence="2">WA0000067209</strain>
    </source>
</reference>
<dbReference type="Proteomes" id="UP000654370">
    <property type="component" value="Unassembled WGS sequence"/>
</dbReference>
<evidence type="ECO:0000259" key="1">
    <source>
        <dbReference type="Pfam" id="PF00134"/>
    </source>
</evidence>
<comment type="caution">
    <text evidence="2">The sequence shown here is derived from an EMBL/GenBank/DDBJ whole genome shotgun (WGS) entry which is preliminary data.</text>
</comment>
<protein>
    <recommendedName>
        <fullName evidence="1">Cyclin N-terminal domain-containing protein</fullName>
    </recommendedName>
</protein>
<organism evidence="2 3">
    <name type="scientific">Mortierella isabellina</name>
    <name type="common">Filamentous fungus</name>
    <name type="synonym">Umbelopsis isabellina</name>
    <dbReference type="NCBI Taxonomy" id="91625"/>
    <lineage>
        <taxon>Eukaryota</taxon>
        <taxon>Fungi</taxon>
        <taxon>Fungi incertae sedis</taxon>
        <taxon>Mucoromycota</taxon>
        <taxon>Mucoromycotina</taxon>
        <taxon>Umbelopsidomycetes</taxon>
        <taxon>Umbelopsidales</taxon>
        <taxon>Umbelopsidaceae</taxon>
        <taxon>Umbelopsis</taxon>
    </lineage>
</organism>
<dbReference type="OrthoDB" id="10250320at2759"/>
<gene>
    <name evidence="2" type="ORF">INT43_004564</name>
</gene>
<dbReference type="InterPro" id="IPR006671">
    <property type="entry name" value="Cyclin_N"/>
</dbReference>
<feature type="domain" description="Cyclin N-terminal" evidence="1">
    <location>
        <begin position="42"/>
        <end position="152"/>
    </location>
</feature>
<dbReference type="InterPro" id="IPR013922">
    <property type="entry name" value="Cyclin_PHO80-like"/>
</dbReference>
<dbReference type="InterPro" id="IPR036915">
    <property type="entry name" value="Cyclin-like_sf"/>
</dbReference>
<dbReference type="SUPFAM" id="SSF47954">
    <property type="entry name" value="Cyclin-like"/>
    <property type="match status" value="1"/>
</dbReference>
<dbReference type="CDD" id="cd20557">
    <property type="entry name" value="CYCLIN_ScPCL1-like"/>
    <property type="match status" value="1"/>
</dbReference>
<dbReference type="GO" id="GO:0005634">
    <property type="term" value="C:nucleus"/>
    <property type="evidence" value="ECO:0007669"/>
    <property type="project" value="TreeGrafter"/>
</dbReference>
<dbReference type="GO" id="GO:0019901">
    <property type="term" value="F:protein kinase binding"/>
    <property type="evidence" value="ECO:0007669"/>
    <property type="project" value="InterPro"/>
</dbReference>
<dbReference type="PANTHER" id="PTHR15615:SF10">
    <property type="entry name" value="PHO85 CYCLIN-2-RELATED"/>
    <property type="match status" value="1"/>
</dbReference>
<dbReference type="Pfam" id="PF00134">
    <property type="entry name" value="Cyclin_N"/>
    <property type="match status" value="1"/>
</dbReference>
<dbReference type="GO" id="GO:0000307">
    <property type="term" value="C:cyclin-dependent protein kinase holoenzyme complex"/>
    <property type="evidence" value="ECO:0007669"/>
    <property type="project" value="TreeGrafter"/>
</dbReference>
<keyword evidence="3" id="KW-1185">Reference proteome</keyword>
<dbReference type="Gene3D" id="1.10.472.10">
    <property type="entry name" value="Cyclin-like"/>
    <property type="match status" value="1"/>
</dbReference>
<dbReference type="PANTHER" id="PTHR15615">
    <property type="match status" value="1"/>
</dbReference>
<evidence type="ECO:0000313" key="3">
    <source>
        <dbReference type="Proteomes" id="UP000654370"/>
    </source>
</evidence>